<accession>A0A844ZW19</accession>
<dbReference type="OrthoDB" id="7849138at2"/>
<organism evidence="1 2">
    <name type="scientific">Aurantiacibacter arachoides</name>
    <dbReference type="NCBI Taxonomy" id="1850444"/>
    <lineage>
        <taxon>Bacteria</taxon>
        <taxon>Pseudomonadati</taxon>
        <taxon>Pseudomonadota</taxon>
        <taxon>Alphaproteobacteria</taxon>
        <taxon>Sphingomonadales</taxon>
        <taxon>Erythrobacteraceae</taxon>
        <taxon>Aurantiacibacter</taxon>
    </lineage>
</organism>
<name>A0A844ZW19_9SPHN</name>
<dbReference type="AlphaFoldDB" id="A0A844ZW19"/>
<proteinExistence type="predicted"/>
<reference evidence="1 2" key="1">
    <citation type="submission" date="2019-12" db="EMBL/GenBank/DDBJ databases">
        <title>Genomic-based taxomic classification of the family Erythrobacteraceae.</title>
        <authorList>
            <person name="Xu L."/>
        </authorList>
    </citation>
    <scope>NUCLEOTIDE SEQUENCE [LARGE SCALE GENOMIC DNA]</scope>
    <source>
        <strain evidence="1 2">RC4-10-4</strain>
    </source>
</reference>
<evidence type="ECO:0000313" key="1">
    <source>
        <dbReference type="EMBL" id="MXO92085.1"/>
    </source>
</evidence>
<dbReference type="EMBL" id="WTYH01000001">
    <property type="protein sequence ID" value="MXO92085.1"/>
    <property type="molecule type" value="Genomic_DNA"/>
</dbReference>
<comment type="caution">
    <text evidence="1">The sequence shown here is derived from an EMBL/GenBank/DDBJ whole genome shotgun (WGS) entry which is preliminary data.</text>
</comment>
<evidence type="ECO:0000313" key="2">
    <source>
        <dbReference type="Proteomes" id="UP000460626"/>
    </source>
</evidence>
<protein>
    <submittedName>
        <fullName evidence="1">Uncharacterized protein</fullName>
    </submittedName>
</protein>
<dbReference type="RefSeq" id="WP_131451482.1">
    <property type="nucleotide sequence ID" value="NZ_BMJK01000001.1"/>
</dbReference>
<gene>
    <name evidence="1" type="ORF">GRI62_00500</name>
</gene>
<dbReference type="Proteomes" id="UP000460626">
    <property type="component" value="Unassembled WGS sequence"/>
</dbReference>
<keyword evidence="2" id="KW-1185">Reference proteome</keyword>
<sequence length="227" mass="25785">MTVKVDCRFPATAGFIIDGENIPFGAYQAIYHKITKKTERIHQAYDHAYEIRISDLKEVHQQIAQAIQQYNKVGVDCEISHSLFKGQSRNYSSFERFEISDCSTRCVSNALAYELNFLVILPGQIPEAEEIPQRYKVVIRVQNGLKGEEESAVPLFIRFSPFDGAINATFEYADYAVMLALKSIIDKWVESLPVRKQSKIFKFISRQRIYLSGHVSGVAAALPFPQP</sequence>